<name>A0A2W1BIY4_HELAM</name>
<dbReference type="AlphaFoldDB" id="A0A2W1BIY4"/>
<dbReference type="Proteomes" id="UP000249218">
    <property type="component" value="Unassembled WGS sequence"/>
</dbReference>
<organism evidence="1 2">
    <name type="scientific">Helicoverpa armigera</name>
    <name type="common">Cotton bollworm</name>
    <name type="synonym">Heliothis armigera</name>
    <dbReference type="NCBI Taxonomy" id="29058"/>
    <lineage>
        <taxon>Eukaryota</taxon>
        <taxon>Metazoa</taxon>
        <taxon>Ecdysozoa</taxon>
        <taxon>Arthropoda</taxon>
        <taxon>Hexapoda</taxon>
        <taxon>Insecta</taxon>
        <taxon>Pterygota</taxon>
        <taxon>Neoptera</taxon>
        <taxon>Endopterygota</taxon>
        <taxon>Lepidoptera</taxon>
        <taxon>Glossata</taxon>
        <taxon>Ditrysia</taxon>
        <taxon>Noctuoidea</taxon>
        <taxon>Noctuidae</taxon>
        <taxon>Heliothinae</taxon>
        <taxon>Helicoverpa</taxon>
    </lineage>
</organism>
<evidence type="ECO:0000313" key="2">
    <source>
        <dbReference type="Proteomes" id="UP000249218"/>
    </source>
</evidence>
<keyword evidence="2" id="KW-1185">Reference proteome</keyword>
<sequence>MQVKTYDSDHCSGFVISLLVDVKGGENAIKNRKDAAIFNVSLCSSECLGAWCVGNRCVSIRAIVNVNHICIVHKMVARINKEEGSHKGLFDIGEAFETVHHFYLSFV</sequence>
<reference evidence="1 2" key="1">
    <citation type="journal article" date="2017" name="BMC Biol.">
        <title>Genomic innovations, transcriptional plasticity and gene loss underlying the evolution and divergence of two highly polyphagous and invasive Helicoverpa pest species.</title>
        <authorList>
            <person name="Pearce S.L."/>
            <person name="Clarke D.F."/>
            <person name="East P.D."/>
            <person name="Elfekih S."/>
            <person name="Gordon K.H."/>
            <person name="Jermiin L.S."/>
            <person name="McGaughran A."/>
            <person name="Oakeshott J.G."/>
            <person name="Papanikolaou A."/>
            <person name="Perera O.P."/>
            <person name="Rane R.V."/>
            <person name="Richards S."/>
            <person name="Tay W.T."/>
            <person name="Walsh T.K."/>
            <person name="Anderson A."/>
            <person name="Anderson C.J."/>
            <person name="Asgari S."/>
            <person name="Board P.G."/>
            <person name="Bretschneider A."/>
            <person name="Campbell P.M."/>
            <person name="Chertemps T."/>
            <person name="Christeller J.T."/>
            <person name="Coppin C.W."/>
            <person name="Downes S.J."/>
            <person name="Duan G."/>
            <person name="Farnsworth C.A."/>
            <person name="Good R.T."/>
            <person name="Han L.B."/>
            <person name="Han Y.C."/>
            <person name="Hatje K."/>
            <person name="Horne I."/>
            <person name="Huang Y.P."/>
            <person name="Hughes D.S."/>
            <person name="Jacquin-Joly E."/>
            <person name="James W."/>
            <person name="Jhangiani S."/>
            <person name="Kollmar M."/>
            <person name="Kuwar S.S."/>
            <person name="Li S."/>
            <person name="Liu N.Y."/>
            <person name="Maibeche M.T."/>
            <person name="Miller J.R."/>
            <person name="Montagne N."/>
            <person name="Perry T."/>
            <person name="Qu J."/>
            <person name="Song S.V."/>
            <person name="Sutton G.G."/>
            <person name="Vogel H."/>
            <person name="Walenz B.P."/>
            <person name="Xu W."/>
            <person name="Zhang H.J."/>
            <person name="Zou Z."/>
            <person name="Batterham P."/>
            <person name="Edwards O.R."/>
            <person name="Feyereisen R."/>
            <person name="Gibbs R.A."/>
            <person name="Heckel D.G."/>
            <person name="McGrath A."/>
            <person name="Robin C."/>
            <person name="Scherer S.E."/>
            <person name="Worley K.C."/>
            <person name="Wu Y.D."/>
        </authorList>
    </citation>
    <scope>NUCLEOTIDE SEQUENCE [LARGE SCALE GENOMIC DNA]</scope>
    <source>
        <strain evidence="1">Harm_GR_Male_#8</strain>
        <tissue evidence="1">Whole organism</tissue>
    </source>
</reference>
<evidence type="ECO:0000313" key="1">
    <source>
        <dbReference type="EMBL" id="PZC72796.1"/>
    </source>
</evidence>
<gene>
    <name evidence="1" type="primary">HaOG210580</name>
    <name evidence="1" type="ORF">B5X24_HaOG210580</name>
</gene>
<accession>A0A2W1BIY4</accession>
<dbReference type="EMBL" id="KZ150155">
    <property type="protein sequence ID" value="PZC72796.1"/>
    <property type="molecule type" value="Genomic_DNA"/>
</dbReference>
<proteinExistence type="predicted"/>
<protein>
    <submittedName>
        <fullName evidence="1">Uncharacterized protein</fullName>
    </submittedName>
</protein>